<sequence length="159" mass="19068">MTNQKQIEYYDEKFKYWITTIDDFEDTPYTCAVIDETCRLVKLIEAHPELAEEEYVPSEEFLEQAKAEEGYSFYSLPCLDARYGLLKNSEQLEDLKKRISWYQRRKERPYMSYSEETAQAVAEEIARINRLLQERPEQAEETYIPPEEYLAQIKGTMFW</sequence>
<organism evidence="1 2">
    <name type="scientific">Ruthenibacterium lactatiformans</name>
    <dbReference type="NCBI Taxonomy" id="1550024"/>
    <lineage>
        <taxon>Bacteria</taxon>
        <taxon>Bacillati</taxon>
        <taxon>Bacillota</taxon>
        <taxon>Clostridia</taxon>
        <taxon>Eubacteriales</taxon>
        <taxon>Oscillospiraceae</taxon>
        <taxon>Ruthenibacterium</taxon>
    </lineage>
</organism>
<evidence type="ECO:0000313" key="1">
    <source>
        <dbReference type="EMBL" id="KJF38204.1"/>
    </source>
</evidence>
<proteinExistence type="predicted"/>
<dbReference type="GeneID" id="42858699"/>
<dbReference type="EMBL" id="JXXK01000066">
    <property type="protein sequence ID" value="KJF38204.1"/>
    <property type="molecule type" value="Genomic_DNA"/>
</dbReference>
<dbReference type="Proteomes" id="UP000032483">
    <property type="component" value="Unassembled WGS sequence"/>
</dbReference>
<comment type="caution">
    <text evidence="1">The sequence shown here is derived from an EMBL/GenBank/DDBJ whole genome shotgun (WGS) entry which is preliminary data.</text>
</comment>
<accession>A0A0D8IUQ9</accession>
<reference evidence="1" key="1">
    <citation type="submission" date="2015-02" db="EMBL/GenBank/DDBJ databases">
        <title>A novel member of the family Ruminococcaceae isolated from human feces.</title>
        <authorList>
            <person name="Shkoporov A.N."/>
            <person name="Chaplin A.V."/>
            <person name="Motuzova O.V."/>
            <person name="Kafarskaia L.I."/>
            <person name="Khokhlova E.V."/>
            <person name="Efimov B.A."/>
        </authorList>
    </citation>
    <scope>NUCLEOTIDE SEQUENCE [LARGE SCALE GENOMIC DNA]</scope>
    <source>
        <strain evidence="1">585-1</strain>
    </source>
</reference>
<keyword evidence="2" id="KW-1185">Reference proteome</keyword>
<dbReference type="AlphaFoldDB" id="A0A0D8IUQ9"/>
<dbReference type="RefSeq" id="WP_050006748.1">
    <property type="nucleotide sequence ID" value="NZ_CAOJUJ010000055.1"/>
</dbReference>
<name>A0A0D8IUQ9_9FIRM</name>
<protein>
    <submittedName>
        <fullName evidence="1">Uncharacterized protein</fullName>
    </submittedName>
</protein>
<evidence type="ECO:0000313" key="2">
    <source>
        <dbReference type="Proteomes" id="UP000032483"/>
    </source>
</evidence>
<gene>
    <name evidence="1" type="ORF">TQ39_19440</name>
</gene>